<dbReference type="EMBL" id="FNWO01000010">
    <property type="protein sequence ID" value="SEH46992.1"/>
    <property type="molecule type" value="Genomic_DNA"/>
</dbReference>
<dbReference type="Proteomes" id="UP000182983">
    <property type="component" value="Unassembled WGS sequence"/>
</dbReference>
<feature type="compositionally biased region" description="Basic and acidic residues" evidence="1">
    <location>
        <begin position="166"/>
        <end position="179"/>
    </location>
</feature>
<evidence type="ECO:0000313" key="3">
    <source>
        <dbReference type="Proteomes" id="UP000182983"/>
    </source>
</evidence>
<sequence length="360" mass="35770">MSVSATSSVRPSNPIDSLIPTLPSENAETASAASTTGKTSHIGMFGAEDDSPSFWDLLDVVNPLQHIPLVNDVYRELSGDKIGIAARLTGGALFGGVIGLIGAAISGVVEESTGATAGGHVLALFRDESTPDGSGSGTALAQAVPPPAQAQAATDDPAQAQTAEAKTTETKTAETKTTETKTATSTDARPIILADMIGDEPAAPAAMPRAPVSTSAAAAPSGETAQAAQTTQAASEPAAISVAATAASANAWTSRQSRVLTMPPRTTPLATRSPPAVATSVSGNSGRSALPVTGARPQSGLIAPANAAPIAAAQADSPQTDGTKNAAAAPVANDWFSAAMAEGLNKYQKSNARAAETAAP</sequence>
<gene>
    <name evidence="2" type="ORF">SAMN04244559_02513</name>
</gene>
<dbReference type="AlphaFoldDB" id="A0A1H6IGH8"/>
<feature type="compositionally biased region" description="Low complexity" evidence="1">
    <location>
        <begin position="24"/>
        <end position="37"/>
    </location>
</feature>
<name>A0A1H6IGH8_MAGFU</name>
<feature type="compositionally biased region" description="Polar residues" evidence="1">
    <location>
        <begin position="1"/>
        <end position="15"/>
    </location>
</feature>
<feature type="region of interest" description="Disordered" evidence="1">
    <location>
        <begin position="202"/>
        <end position="233"/>
    </location>
</feature>
<proteinExistence type="predicted"/>
<reference evidence="3" key="1">
    <citation type="submission" date="2016-10" db="EMBL/GenBank/DDBJ databases">
        <authorList>
            <person name="Varghese N."/>
            <person name="Submissions S."/>
        </authorList>
    </citation>
    <scope>NUCLEOTIDE SEQUENCE [LARGE SCALE GENOMIC DNA]</scope>
    <source>
        <strain evidence="3">DSM 13234</strain>
    </source>
</reference>
<keyword evidence="3" id="KW-1185">Reference proteome</keyword>
<feature type="region of interest" description="Disordered" evidence="1">
    <location>
        <begin position="126"/>
        <end position="190"/>
    </location>
</feature>
<evidence type="ECO:0000313" key="2">
    <source>
        <dbReference type="EMBL" id="SEH46992.1"/>
    </source>
</evidence>
<evidence type="ECO:0000256" key="1">
    <source>
        <dbReference type="SAM" id="MobiDB-lite"/>
    </source>
</evidence>
<protein>
    <submittedName>
        <fullName evidence="2">Uncharacterized protein</fullName>
    </submittedName>
</protein>
<feature type="compositionally biased region" description="Low complexity" evidence="1">
    <location>
        <begin position="138"/>
        <end position="165"/>
    </location>
</feature>
<dbReference type="OrthoDB" id="5769175at2"/>
<feature type="region of interest" description="Disordered" evidence="1">
    <location>
        <begin position="250"/>
        <end position="297"/>
    </location>
</feature>
<accession>A0A1H6IGH8</accession>
<feature type="region of interest" description="Disordered" evidence="1">
    <location>
        <begin position="1"/>
        <end position="37"/>
    </location>
</feature>
<organism evidence="2 3">
    <name type="scientific">Magnetospirillum fulvum</name>
    <name type="common">Rhodospirillum fulvum</name>
    <dbReference type="NCBI Taxonomy" id="1082"/>
    <lineage>
        <taxon>Bacteria</taxon>
        <taxon>Pseudomonadati</taxon>
        <taxon>Pseudomonadota</taxon>
        <taxon>Alphaproteobacteria</taxon>
        <taxon>Rhodospirillales</taxon>
        <taxon>Rhodospirillaceae</taxon>
        <taxon>Magnetospirillum</taxon>
    </lineage>
</organism>